<dbReference type="InterPro" id="IPR037124">
    <property type="entry name" value="Chaperonin_GroES_sf"/>
</dbReference>
<evidence type="ECO:0000256" key="1">
    <source>
        <dbReference type="ARBA" id="ARBA00023186"/>
    </source>
</evidence>
<dbReference type="InterPro" id="IPR011032">
    <property type="entry name" value="GroES-like_sf"/>
</dbReference>
<name>A0A221S3P2_9VIRU</name>
<dbReference type="GO" id="GO:0005524">
    <property type="term" value="F:ATP binding"/>
    <property type="evidence" value="ECO:0007669"/>
    <property type="project" value="InterPro"/>
</dbReference>
<sequence length="161" mass="17868">MSEILVPSHIAREQKTPPPPKHVDNGLLSEAYVDADKVVLDPSKIPEKALDRLPTPTGWRILILPYQGKKKSDGGIILTSETQEKERVATVCGYVLKVGPLAYKDSVKFGDQAEPWCKKGDWIIFGRYAGSRFKIEGGEVRLLNDDEVLASINSPDDIMHL</sequence>
<evidence type="ECO:0000256" key="2">
    <source>
        <dbReference type="SAM" id="MobiDB-lite"/>
    </source>
</evidence>
<dbReference type="SMART" id="SM00883">
    <property type="entry name" value="Cpn10"/>
    <property type="match status" value="1"/>
</dbReference>
<reference evidence="3" key="1">
    <citation type="submission" date="2016-03" db="EMBL/GenBank/DDBJ databases">
        <title>Novel chaperonins are prevalent in the virioplankton and link to viral biology and ecology.</title>
        <authorList>
            <person name="Marine R.L."/>
            <person name="Nasko D.J."/>
            <person name="Polson S.W."/>
            <person name="Wommack K.E."/>
        </authorList>
    </citation>
    <scope>NUCLEOTIDE SEQUENCE</scope>
</reference>
<feature type="region of interest" description="Disordered" evidence="2">
    <location>
        <begin position="1"/>
        <end position="23"/>
    </location>
</feature>
<proteinExistence type="predicted"/>
<accession>A0A221S3P2</accession>
<dbReference type="EMBL" id="KU970956">
    <property type="protein sequence ID" value="ASN63550.1"/>
    <property type="molecule type" value="Genomic_DNA"/>
</dbReference>
<dbReference type="Pfam" id="PF00166">
    <property type="entry name" value="Cpn10"/>
    <property type="match status" value="1"/>
</dbReference>
<evidence type="ECO:0000313" key="3">
    <source>
        <dbReference type="EMBL" id="ASN63550.1"/>
    </source>
</evidence>
<dbReference type="GO" id="GO:0044183">
    <property type="term" value="F:protein folding chaperone"/>
    <property type="evidence" value="ECO:0007669"/>
    <property type="project" value="InterPro"/>
</dbReference>
<keyword evidence="1" id="KW-0143">Chaperone</keyword>
<dbReference type="InterPro" id="IPR020818">
    <property type="entry name" value="Chaperonin_GroES"/>
</dbReference>
<gene>
    <name evidence="3" type="primary">groES</name>
</gene>
<dbReference type="CDD" id="cd00320">
    <property type="entry name" value="cpn10"/>
    <property type="match status" value="1"/>
</dbReference>
<dbReference type="Gene3D" id="2.30.33.40">
    <property type="entry name" value="GroES chaperonin"/>
    <property type="match status" value="1"/>
</dbReference>
<dbReference type="SUPFAM" id="SSF50129">
    <property type="entry name" value="GroES-like"/>
    <property type="match status" value="1"/>
</dbReference>
<organism evidence="3">
    <name type="scientific">uncultured virus</name>
    <dbReference type="NCBI Taxonomy" id="340016"/>
    <lineage>
        <taxon>Viruses</taxon>
        <taxon>environmental samples</taxon>
    </lineage>
</organism>
<protein>
    <submittedName>
        <fullName evidence="3">Co-chaperonin GroES</fullName>
    </submittedName>
</protein>